<dbReference type="CDD" id="cd00082">
    <property type="entry name" value="HisKA"/>
    <property type="match status" value="1"/>
</dbReference>
<evidence type="ECO:0000256" key="5">
    <source>
        <dbReference type="ARBA" id="ARBA00022553"/>
    </source>
</evidence>
<dbReference type="SMART" id="SM00387">
    <property type="entry name" value="HATPase_c"/>
    <property type="match status" value="1"/>
</dbReference>
<dbReference type="InterPro" id="IPR008207">
    <property type="entry name" value="Sig_transdc_His_kin_Hpt_dom"/>
</dbReference>
<dbReference type="PROSITE" id="PS50894">
    <property type="entry name" value="HPT"/>
    <property type="match status" value="1"/>
</dbReference>
<dbReference type="Pfam" id="PF17152">
    <property type="entry name" value="CHASE8"/>
    <property type="match status" value="1"/>
</dbReference>
<evidence type="ECO:0000256" key="17">
    <source>
        <dbReference type="PROSITE-ProRule" id="PRU00169"/>
    </source>
</evidence>
<dbReference type="InterPro" id="IPR003660">
    <property type="entry name" value="HAMP_dom"/>
</dbReference>
<dbReference type="SMART" id="SM00388">
    <property type="entry name" value="HisKA"/>
    <property type="match status" value="1"/>
</dbReference>
<evidence type="ECO:0000259" key="22">
    <source>
        <dbReference type="PROSITE" id="PS50110"/>
    </source>
</evidence>
<reference evidence="25 26" key="1">
    <citation type="submission" date="2021-05" db="EMBL/GenBank/DDBJ databases">
        <title>Genetic and Functional Diversity in Clade A Lucinid endosymbionts from the Bahamas.</title>
        <authorList>
            <person name="Giani N.M."/>
            <person name="Engel A.S."/>
            <person name="Campbell B.J."/>
        </authorList>
    </citation>
    <scope>NUCLEOTIDE SEQUENCE [LARGE SCALE GENOMIC DNA]</scope>
    <source>
        <strain evidence="25">LUC16012Gg_MoonRockCtena</strain>
    </source>
</reference>
<dbReference type="InterPro" id="IPR003594">
    <property type="entry name" value="HATPase_dom"/>
</dbReference>
<evidence type="ECO:0000256" key="19">
    <source>
        <dbReference type="SAM" id="MobiDB-lite"/>
    </source>
</evidence>
<dbReference type="CDD" id="cd06225">
    <property type="entry name" value="HAMP"/>
    <property type="match status" value="1"/>
</dbReference>
<dbReference type="EC" id="2.7.13.3" evidence="3"/>
<evidence type="ECO:0000256" key="10">
    <source>
        <dbReference type="ARBA" id="ARBA00022840"/>
    </source>
</evidence>
<keyword evidence="6" id="KW-0808">Transferase</keyword>
<dbReference type="GO" id="GO:0005886">
    <property type="term" value="C:plasma membrane"/>
    <property type="evidence" value="ECO:0007669"/>
    <property type="project" value="UniProtKB-SubCell"/>
</dbReference>
<dbReference type="SUPFAM" id="SSF52172">
    <property type="entry name" value="CheY-like"/>
    <property type="match status" value="1"/>
</dbReference>
<feature type="domain" description="HAMP" evidence="23">
    <location>
        <begin position="181"/>
        <end position="234"/>
    </location>
</feature>
<dbReference type="FunFam" id="1.10.287.130:FF:000002">
    <property type="entry name" value="Two-component osmosensing histidine kinase"/>
    <property type="match status" value="1"/>
</dbReference>
<evidence type="ECO:0000259" key="23">
    <source>
        <dbReference type="PROSITE" id="PS50885"/>
    </source>
</evidence>
<evidence type="ECO:0000256" key="11">
    <source>
        <dbReference type="ARBA" id="ARBA00022989"/>
    </source>
</evidence>
<comment type="subunit">
    <text evidence="14">At low DSF concentrations, interacts with RpfF.</text>
</comment>
<evidence type="ECO:0000256" key="20">
    <source>
        <dbReference type="SAM" id="Phobius"/>
    </source>
</evidence>
<dbReference type="CDD" id="cd17546">
    <property type="entry name" value="REC_hyHK_CKI1_RcsC-like"/>
    <property type="match status" value="1"/>
</dbReference>
<proteinExistence type="predicted"/>
<feature type="transmembrane region" description="Helical" evidence="20">
    <location>
        <begin position="15"/>
        <end position="35"/>
    </location>
</feature>
<keyword evidence="9" id="KW-0418">Kinase</keyword>
<dbReference type="SUPFAM" id="SSF55874">
    <property type="entry name" value="ATPase domain of HSP90 chaperone/DNA topoisomerase II/histidine kinase"/>
    <property type="match status" value="1"/>
</dbReference>
<dbReference type="Gene3D" id="3.30.565.10">
    <property type="entry name" value="Histidine kinase-like ATPase, C-terminal domain"/>
    <property type="match status" value="1"/>
</dbReference>
<dbReference type="Gene3D" id="1.20.120.160">
    <property type="entry name" value="HPT domain"/>
    <property type="match status" value="1"/>
</dbReference>
<dbReference type="InterPro" id="IPR001789">
    <property type="entry name" value="Sig_transdc_resp-reg_receiver"/>
</dbReference>
<gene>
    <name evidence="25" type="ORF">KME65_03380</name>
</gene>
<keyword evidence="4" id="KW-1003">Cell membrane</keyword>
<evidence type="ECO:0000256" key="9">
    <source>
        <dbReference type="ARBA" id="ARBA00022777"/>
    </source>
</evidence>
<dbReference type="GO" id="GO:0000155">
    <property type="term" value="F:phosphorelay sensor kinase activity"/>
    <property type="evidence" value="ECO:0007669"/>
    <property type="project" value="InterPro"/>
</dbReference>
<dbReference type="SUPFAM" id="SSF158472">
    <property type="entry name" value="HAMP domain-like"/>
    <property type="match status" value="1"/>
</dbReference>
<dbReference type="InterPro" id="IPR004358">
    <property type="entry name" value="Sig_transdc_His_kin-like_C"/>
</dbReference>
<dbReference type="EMBL" id="JAHHGM010000002">
    <property type="protein sequence ID" value="MBT2987984.1"/>
    <property type="molecule type" value="Genomic_DNA"/>
</dbReference>
<dbReference type="PROSITE" id="PS50109">
    <property type="entry name" value="HIS_KIN"/>
    <property type="match status" value="1"/>
</dbReference>
<accession>A0A944M839</accession>
<dbReference type="PANTHER" id="PTHR45339:SF1">
    <property type="entry name" value="HYBRID SIGNAL TRANSDUCTION HISTIDINE KINASE J"/>
    <property type="match status" value="1"/>
</dbReference>
<evidence type="ECO:0000256" key="13">
    <source>
        <dbReference type="ARBA" id="ARBA00023136"/>
    </source>
</evidence>
<keyword evidence="8" id="KW-0547">Nucleotide-binding</keyword>
<feature type="modified residue" description="4-aspartylphosphate" evidence="17">
    <location>
        <position position="582"/>
    </location>
</feature>
<evidence type="ECO:0000256" key="15">
    <source>
        <dbReference type="ARBA" id="ARBA00068150"/>
    </source>
</evidence>
<dbReference type="Gene3D" id="3.40.50.2300">
    <property type="match status" value="1"/>
</dbReference>
<dbReference type="Pfam" id="PF02518">
    <property type="entry name" value="HATPase_c"/>
    <property type="match status" value="1"/>
</dbReference>
<feature type="coiled-coil region" evidence="18">
    <location>
        <begin position="240"/>
        <end position="267"/>
    </location>
</feature>
<feature type="domain" description="Response regulatory" evidence="22">
    <location>
        <begin position="533"/>
        <end position="649"/>
    </location>
</feature>
<protein>
    <recommendedName>
        <fullName evidence="15">Sensory/regulatory protein RpfC</fullName>
        <ecNumber evidence="3">2.7.13.3</ecNumber>
    </recommendedName>
</protein>
<dbReference type="InterPro" id="IPR005467">
    <property type="entry name" value="His_kinase_dom"/>
</dbReference>
<evidence type="ECO:0000313" key="26">
    <source>
        <dbReference type="Proteomes" id="UP000770889"/>
    </source>
</evidence>
<dbReference type="GO" id="GO:0005524">
    <property type="term" value="F:ATP binding"/>
    <property type="evidence" value="ECO:0007669"/>
    <property type="project" value="UniProtKB-KW"/>
</dbReference>
<dbReference type="SMART" id="SM00304">
    <property type="entry name" value="HAMP"/>
    <property type="match status" value="1"/>
</dbReference>
<evidence type="ECO:0000256" key="6">
    <source>
        <dbReference type="ARBA" id="ARBA00022679"/>
    </source>
</evidence>
<evidence type="ECO:0000256" key="16">
    <source>
        <dbReference type="PROSITE-ProRule" id="PRU00110"/>
    </source>
</evidence>
<dbReference type="InterPro" id="IPR003661">
    <property type="entry name" value="HisK_dim/P_dom"/>
</dbReference>
<keyword evidence="11 20" id="KW-1133">Transmembrane helix</keyword>
<comment type="catalytic activity">
    <reaction evidence="1">
        <text>ATP + protein L-histidine = ADP + protein N-phospho-L-histidine.</text>
        <dbReference type="EC" id="2.7.13.3"/>
    </reaction>
</comment>
<comment type="caution">
    <text evidence="25">The sequence shown here is derived from an EMBL/GenBank/DDBJ whole genome shotgun (WGS) entry which is preliminary data.</text>
</comment>
<name>A0A944M839_9GAMM</name>
<dbReference type="SMART" id="SM00448">
    <property type="entry name" value="REC"/>
    <property type="match status" value="1"/>
</dbReference>
<evidence type="ECO:0000256" key="7">
    <source>
        <dbReference type="ARBA" id="ARBA00022692"/>
    </source>
</evidence>
<evidence type="ECO:0000256" key="8">
    <source>
        <dbReference type="ARBA" id="ARBA00022741"/>
    </source>
</evidence>
<evidence type="ECO:0000256" key="3">
    <source>
        <dbReference type="ARBA" id="ARBA00012438"/>
    </source>
</evidence>
<dbReference type="PRINTS" id="PR00344">
    <property type="entry name" value="BCTRLSENSOR"/>
</dbReference>
<dbReference type="InterPro" id="IPR036097">
    <property type="entry name" value="HisK_dim/P_sf"/>
</dbReference>
<keyword evidence="12" id="KW-0902">Two-component regulatory system</keyword>
<evidence type="ECO:0000256" key="14">
    <source>
        <dbReference type="ARBA" id="ARBA00064003"/>
    </source>
</evidence>
<keyword evidence="7 20" id="KW-0812">Transmembrane</keyword>
<dbReference type="Pfam" id="PF00672">
    <property type="entry name" value="HAMP"/>
    <property type="match status" value="1"/>
</dbReference>
<dbReference type="AlphaFoldDB" id="A0A944M839"/>
<evidence type="ECO:0000256" key="12">
    <source>
        <dbReference type="ARBA" id="ARBA00023012"/>
    </source>
</evidence>
<evidence type="ECO:0000259" key="24">
    <source>
        <dbReference type="PROSITE" id="PS50894"/>
    </source>
</evidence>
<evidence type="ECO:0000256" key="18">
    <source>
        <dbReference type="SAM" id="Coils"/>
    </source>
</evidence>
<feature type="domain" description="HPt" evidence="24">
    <location>
        <begin position="684"/>
        <end position="779"/>
    </location>
</feature>
<dbReference type="InterPro" id="IPR036641">
    <property type="entry name" value="HPT_dom_sf"/>
</dbReference>
<dbReference type="Gene3D" id="1.10.287.130">
    <property type="match status" value="1"/>
</dbReference>
<feature type="modified residue" description="Phosphohistidine" evidence="16">
    <location>
        <position position="723"/>
    </location>
</feature>
<feature type="region of interest" description="Disordered" evidence="19">
    <location>
        <begin position="502"/>
        <end position="525"/>
    </location>
</feature>
<dbReference type="PANTHER" id="PTHR45339">
    <property type="entry name" value="HYBRID SIGNAL TRANSDUCTION HISTIDINE KINASE J"/>
    <property type="match status" value="1"/>
</dbReference>
<sequence>MDLLRNASIKHKLEAIILMITATVLLLSLLLFMVFEINSARSEAATRLQSLALLLGANSSAAITFSDQDTANDILATLSTQQDVIEATIVLTNGDRFARYASAKFEATSKLDRERTSVGSYFRLITVKEPILLDGESIGMLHIVGDMSRAKSILLQQSLLVLGVYIVSMVFAFWLSNRFQRLISKPVQQLLRTMKKVAVRRDFTHRAKRLSNDELGSLVDGFNAMLDRIQKHDSKLAAYHQDLERQVTERTRELNTAKNEAEAASQAKSDFLATMSHEIRTPMSGVIGFAHLLKKTTLDHQQDEYTEIIISSAQSLLQIIDDILNFSKMEAGKLSLDCSNFALQTLTHGVEVLFTPKAMEKGLTLTTSVEDDIPAILFGDPAKFRQVLINLVGNAIKFTDTGSVNVKLEMEDQRDEQVVLKITVSDTGIGITPEQQSMLFQPFQQCDGSLTRSYGGTGLGLVIAQRLADLMGGDIKLTSTPGRGSTFITRLRLEKAKSVNESGLTAIVPQKTPSSPESQDKEENGDPLFSRLTILVVDDSQVNLTLASTLLSKKGANMVAVSSAYEALEVIQKQTFDLILMDLEMPGMSGIEAARRIRTVHKSEELPIIAVTAHILPQKQQDVFAAGMVDLLAKPYLPDQLYSIIRKWSGECYDSAAAKTVDSKLGDESAMYNQQAALASVENDNKTAGLILEEFLDMLPSCEGAMRDALEKGDRAALYQAAHKLAGSAGSSGATSIYIGAVSLKESLTQEPVDANDIEQRIQALLEETGKFKDYFSTKTKTN</sequence>
<comment type="subcellular location">
    <subcellularLocation>
        <location evidence="2">Cell membrane</location>
        <topology evidence="2">Multi-pass membrane protein</topology>
    </subcellularLocation>
</comment>
<dbReference type="Pfam" id="PF00072">
    <property type="entry name" value="Response_reg"/>
    <property type="match status" value="1"/>
</dbReference>
<keyword evidence="18" id="KW-0175">Coiled coil</keyword>
<dbReference type="SUPFAM" id="SSF47226">
    <property type="entry name" value="Histidine-containing phosphotransfer domain, HPT domain"/>
    <property type="match status" value="1"/>
</dbReference>
<dbReference type="InterPro" id="IPR033417">
    <property type="entry name" value="CHASE8"/>
</dbReference>
<dbReference type="SUPFAM" id="SSF47384">
    <property type="entry name" value="Homodimeric domain of signal transducing histidine kinase"/>
    <property type="match status" value="1"/>
</dbReference>
<keyword evidence="13 20" id="KW-0472">Membrane</keyword>
<dbReference type="Gene3D" id="6.10.340.10">
    <property type="match status" value="1"/>
</dbReference>
<dbReference type="Proteomes" id="UP000770889">
    <property type="component" value="Unassembled WGS sequence"/>
</dbReference>
<evidence type="ECO:0000256" key="1">
    <source>
        <dbReference type="ARBA" id="ARBA00000085"/>
    </source>
</evidence>
<keyword evidence="10" id="KW-0067">ATP-binding</keyword>
<dbReference type="Pfam" id="PF01627">
    <property type="entry name" value="Hpt"/>
    <property type="match status" value="1"/>
</dbReference>
<dbReference type="InterPro" id="IPR011006">
    <property type="entry name" value="CheY-like_superfamily"/>
</dbReference>
<dbReference type="PROSITE" id="PS50110">
    <property type="entry name" value="RESPONSE_REGULATORY"/>
    <property type="match status" value="1"/>
</dbReference>
<dbReference type="InterPro" id="IPR036890">
    <property type="entry name" value="HATPase_C_sf"/>
</dbReference>
<organism evidence="25 26">
    <name type="scientific">Candidatus Thiodiazotropha taylori</name>
    <dbReference type="NCBI Taxonomy" id="2792791"/>
    <lineage>
        <taxon>Bacteria</taxon>
        <taxon>Pseudomonadati</taxon>
        <taxon>Pseudomonadota</taxon>
        <taxon>Gammaproteobacteria</taxon>
        <taxon>Chromatiales</taxon>
        <taxon>Sedimenticolaceae</taxon>
        <taxon>Candidatus Thiodiazotropha</taxon>
    </lineage>
</organism>
<dbReference type="CDD" id="cd16922">
    <property type="entry name" value="HATPase_EvgS-ArcB-TorS-like"/>
    <property type="match status" value="1"/>
</dbReference>
<feature type="domain" description="Histidine kinase" evidence="21">
    <location>
        <begin position="274"/>
        <end position="495"/>
    </location>
</feature>
<dbReference type="FunFam" id="3.30.565.10:FF:000010">
    <property type="entry name" value="Sensor histidine kinase RcsC"/>
    <property type="match status" value="1"/>
</dbReference>
<keyword evidence="5 17" id="KW-0597">Phosphoprotein</keyword>
<evidence type="ECO:0000256" key="2">
    <source>
        <dbReference type="ARBA" id="ARBA00004651"/>
    </source>
</evidence>
<evidence type="ECO:0000313" key="25">
    <source>
        <dbReference type="EMBL" id="MBT2987984.1"/>
    </source>
</evidence>
<dbReference type="PROSITE" id="PS50885">
    <property type="entry name" value="HAMP"/>
    <property type="match status" value="1"/>
</dbReference>
<evidence type="ECO:0000256" key="4">
    <source>
        <dbReference type="ARBA" id="ARBA00022475"/>
    </source>
</evidence>
<dbReference type="Pfam" id="PF00512">
    <property type="entry name" value="HisKA"/>
    <property type="match status" value="1"/>
</dbReference>
<feature type="transmembrane region" description="Helical" evidence="20">
    <location>
        <begin position="153"/>
        <end position="175"/>
    </location>
</feature>
<evidence type="ECO:0000259" key="21">
    <source>
        <dbReference type="PROSITE" id="PS50109"/>
    </source>
</evidence>